<dbReference type="GO" id="GO:0043190">
    <property type="term" value="C:ATP-binding cassette (ABC) transporter complex"/>
    <property type="evidence" value="ECO:0007669"/>
    <property type="project" value="InterPro"/>
</dbReference>
<keyword evidence="1" id="KW-0732">Signal</keyword>
<dbReference type="SUPFAM" id="SSF53850">
    <property type="entry name" value="Periplasmic binding protein-like II"/>
    <property type="match status" value="1"/>
</dbReference>
<feature type="signal peptide" evidence="1">
    <location>
        <begin position="1"/>
        <end position="24"/>
    </location>
</feature>
<dbReference type="STRING" id="1670800.BSQ44_15890"/>
<dbReference type="InterPro" id="IPR007210">
    <property type="entry name" value="ABC_Gly_betaine_transp_sub-bd"/>
</dbReference>
<name>A0A1L3SYZ5_9HYPH</name>
<dbReference type="Gene3D" id="3.10.105.10">
    <property type="entry name" value="Dipeptide-binding Protein, Domain 3"/>
    <property type="match status" value="2"/>
</dbReference>
<feature type="domain" description="ABC-type glycine betaine transport system substrate-binding" evidence="2">
    <location>
        <begin position="30"/>
        <end position="307"/>
    </location>
</feature>
<dbReference type="Pfam" id="PF04069">
    <property type="entry name" value="OpuAC"/>
    <property type="match status" value="1"/>
</dbReference>
<evidence type="ECO:0000313" key="3">
    <source>
        <dbReference type="EMBL" id="APH74647.1"/>
    </source>
</evidence>
<protein>
    <submittedName>
        <fullName evidence="3">ABC transporter</fullName>
    </submittedName>
</protein>
<dbReference type="CDD" id="cd13643">
    <property type="entry name" value="PBP2_BCP_2"/>
    <property type="match status" value="1"/>
</dbReference>
<gene>
    <name evidence="3" type="ORF">BSQ44_15890</name>
</gene>
<evidence type="ECO:0000259" key="2">
    <source>
        <dbReference type="Pfam" id="PF04069"/>
    </source>
</evidence>
<proteinExistence type="predicted"/>
<evidence type="ECO:0000256" key="1">
    <source>
        <dbReference type="SAM" id="SignalP"/>
    </source>
</evidence>
<feature type="chain" id="PRO_5013358217" evidence="1">
    <location>
        <begin position="25"/>
        <end position="317"/>
    </location>
</feature>
<sequence length="317" mass="34808">MLRLAVSSALVAGGLSLASAPAQAEPESTDPIKLTLHDWTGQLITTNLMAEILKKAGYNVELVQADYLAQFAGLESGDLHVAMEMWETTGREAMDAATATGKVENVGPTGMKAKEEWWYPAYMADKCPGLPSWEALKDEACAEAFSTAETAPKGRYLGGPVTWGGFDDERVEALDLPFEVIHAGTDAALFAELESAYQRQAPILLWVYAPHWAPAKYEGEWIEFPEYTAECYGDPSWGSNPDMAYDCGKPFGEIWKVAWAGVKDKWPGAYEAIKAFTIDNDEMGALITKVDLDGESIEDVVANWMTENESRWSGWIN</sequence>
<dbReference type="GO" id="GO:0022857">
    <property type="term" value="F:transmembrane transporter activity"/>
    <property type="evidence" value="ECO:0007669"/>
    <property type="project" value="InterPro"/>
</dbReference>
<dbReference type="Proteomes" id="UP000182840">
    <property type="component" value="Chromosome"/>
</dbReference>
<dbReference type="KEGG" id="meso:BSQ44_15890"/>
<dbReference type="EMBL" id="CP018171">
    <property type="protein sequence ID" value="APH74647.1"/>
    <property type="molecule type" value="Genomic_DNA"/>
</dbReference>
<dbReference type="AlphaFoldDB" id="A0A1L3SYZ5"/>
<evidence type="ECO:0000313" key="4">
    <source>
        <dbReference type="Proteomes" id="UP000182840"/>
    </source>
</evidence>
<dbReference type="Gene3D" id="3.40.190.100">
    <property type="entry name" value="Glycine betaine-binding periplasmic protein, domain 2"/>
    <property type="match status" value="1"/>
</dbReference>
<accession>A0A1L3SYZ5</accession>
<organism evidence="3 4">
    <name type="scientific">Aquibium oceanicum</name>
    <dbReference type="NCBI Taxonomy" id="1670800"/>
    <lineage>
        <taxon>Bacteria</taxon>
        <taxon>Pseudomonadati</taxon>
        <taxon>Pseudomonadota</taxon>
        <taxon>Alphaproteobacteria</taxon>
        <taxon>Hyphomicrobiales</taxon>
        <taxon>Phyllobacteriaceae</taxon>
        <taxon>Aquibium</taxon>
    </lineage>
</organism>
<dbReference type="OrthoDB" id="7805658at2"/>
<reference evidence="4" key="1">
    <citation type="submission" date="2016-11" db="EMBL/GenBank/DDBJ databases">
        <title>Mesorhizobium oceanicum sp. nov., isolated from deep seawater in South China Sea.</title>
        <authorList>
            <person name="Fu G.-Y."/>
        </authorList>
    </citation>
    <scope>NUCLEOTIDE SEQUENCE [LARGE SCALE GENOMIC DNA]</scope>
    <source>
        <strain evidence="4">B7</strain>
    </source>
</reference>
<keyword evidence="4" id="KW-1185">Reference proteome</keyword>